<name>A0A2S5R8W1_9PROT</name>
<proteinExistence type="predicted"/>
<accession>A0A2S5R8W1</accession>
<protein>
    <submittedName>
        <fullName evidence="2">Uncharacterized protein</fullName>
    </submittedName>
</protein>
<evidence type="ECO:0000313" key="2">
    <source>
        <dbReference type="EMBL" id="PPE03737.1"/>
    </source>
</evidence>
<comment type="caution">
    <text evidence="2">The sequence shown here is derived from an EMBL/GenBank/DDBJ whole genome shotgun (WGS) entry which is preliminary data.</text>
</comment>
<reference evidence="2 3" key="1">
    <citation type="submission" date="2017-11" db="EMBL/GenBank/DDBJ databases">
        <title>Comparative genomic analysis of Holospora spp., intranuclear symbionts of paramecia.</title>
        <authorList>
            <person name="Garushyants S.K."/>
            <person name="Beliavskaya A."/>
            <person name="Malko D.B."/>
            <person name="Logacheva M.D."/>
            <person name="Rautian M.S."/>
            <person name="Gelfand M.S."/>
        </authorList>
    </citation>
    <scope>NUCLEOTIDE SEQUENCE [LARGE SCALE GENOMIC DNA]</scope>
    <source>
        <strain evidence="3">02AZ16</strain>
    </source>
</reference>
<dbReference type="AlphaFoldDB" id="A0A2S5R8W1"/>
<keyword evidence="3" id="KW-1185">Reference proteome</keyword>
<dbReference type="Proteomes" id="UP000239425">
    <property type="component" value="Unassembled WGS sequence"/>
</dbReference>
<dbReference type="EMBL" id="PHHC01000082">
    <property type="protein sequence ID" value="PPE03737.1"/>
    <property type="molecule type" value="Genomic_DNA"/>
</dbReference>
<gene>
    <name evidence="2" type="ORF">HCUR_00752</name>
</gene>
<organism evidence="2 3">
    <name type="scientific">Holospora curviuscula</name>
    <dbReference type="NCBI Taxonomy" id="1082868"/>
    <lineage>
        <taxon>Bacteria</taxon>
        <taxon>Pseudomonadati</taxon>
        <taxon>Pseudomonadota</taxon>
        <taxon>Alphaproteobacteria</taxon>
        <taxon>Holosporales</taxon>
        <taxon>Holosporaceae</taxon>
        <taxon>Holospora</taxon>
    </lineage>
</organism>
<evidence type="ECO:0000256" key="1">
    <source>
        <dbReference type="SAM" id="Phobius"/>
    </source>
</evidence>
<evidence type="ECO:0000313" key="3">
    <source>
        <dbReference type="Proteomes" id="UP000239425"/>
    </source>
</evidence>
<keyword evidence="1" id="KW-0812">Transmembrane</keyword>
<keyword evidence="1" id="KW-1133">Transmembrane helix</keyword>
<keyword evidence="1" id="KW-0472">Membrane</keyword>
<feature type="transmembrane region" description="Helical" evidence="1">
    <location>
        <begin position="6"/>
        <end position="25"/>
    </location>
</feature>
<sequence>MMLAKPTLNPLLVFITLSVVISPIFKIFRCKSMEWVPVKFKVNAFCSLSSSYSDYAVS</sequence>